<dbReference type="AlphaFoldDB" id="A0AAI8PM06"/>
<dbReference type="InterPro" id="IPR037523">
    <property type="entry name" value="VOC_core"/>
</dbReference>
<dbReference type="PANTHER" id="PTHR40265:SF1">
    <property type="entry name" value="GLYOXALASE-LIKE DOMAIN-CONTAINING PROTEIN"/>
    <property type="match status" value="1"/>
</dbReference>
<dbReference type="EMBL" id="CP032427">
    <property type="protein sequence ID" value="AYC37744.1"/>
    <property type="molecule type" value="Genomic_DNA"/>
</dbReference>
<evidence type="ECO:0000313" key="3">
    <source>
        <dbReference type="Proteomes" id="UP000265765"/>
    </source>
</evidence>
<dbReference type="PROSITE" id="PS51819">
    <property type="entry name" value="VOC"/>
    <property type="match status" value="1"/>
</dbReference>
<evidence type="ECO:0000313" key="2">
    <source>
        <dbReference type="EMBL" id="AYC37744.1"/>
    </source>
</evidence>
<dbReference type="KEGG" id="sge:DWG14_01962"/>
<accession>A0AAI8PM06</accession>
<dbReference type="Proteomes" id="UP000265765">
    <property type="component" value="Chromosome"/>
</dbReference>
<dbReference type="PANTHER" id="PTHR40265">
    <property type="entry name" value="BLL2707 PROTEIN"/>
    <property type="match status" value="1"/>
</dbReference>
<dbReference type="Pfam" id="PF13468">
    <property type="entry name" value="Glyoxalase_3"/>
    <property type="match status" value="1"/>
</dbReference>
<organism evidence="2 3">
    <name type="scientific">Streptomyces griseorubiginosus</name>
    <dbReference type="NCBI Taxonomy" id="67304"/>
    <lineage>
        <taxon>Bacteria</taxon>
        <taxon>Bacillati</taxon>
        <taxon>Actinomycetota</taxon>
        <taxon>Actinomycetes</taxon>
        <taxon>Kitasatosporales</taxon>
        <taxon>Streptomycetaceae</taxon>
        <taxon>Streptomyces</taxon>
    </lineage>
</organism>
<protein>
    <recommendedName>
        <fullName evidence="1">VOC domain-containing protein</fullName>
    </recommendedName>
</protein>
<name>A0AAI8PM06_9ACTN</name>
<dbReference type="Gene3D" id="3.10.180.10">
    <property type="entry name" value="2,3-Dihydroxybiphenyl 1,2-Dioxygenase, domain 1"/>
    <property type="match status" value="1"/>
</dbReference>
<proteinExistence type="predicted"/>
<dbReference type="InterPro" id="IPR025870">
    <property type="entry name" value="Glyoxalase-like_dom"/>
</dbReference>
<sequence>MGLRHPARRPWPEHGPPWVFLPRSQVRSLGAVNAIPAGLDHLVLATPDLAATVADFTRRTGVVPAPGGVHVGRGTRNHLVALGGTAYLEIVGPDPEQPEPTGPRPFTVDTLPAARTLTWAISPPDLDAAVAAARSRGYDPGEIRPMSRRRPDGTLLKWRLTDGDTQHPSGLVPFLIDWGASPHPTAAGLPGTPLLSLAATHPAPDEIRPLLAAVGTDLRLSEGPVGLSFTVDTPRGPVSFG</sequence>
<gene>
    <name evidence="2" type="ORF">DWG14_01962</name>
</gene>
<dbReference type="InterPro" id="IPR029068">
    <property type="entry name" value="Glyas_Bleomycin-R_OHBP_Dase"/>
</dbReference>
<dbReference type="SUPFAM" id="SSF54593">
    <property type="entry name" value="Glyoxalase/Bleomycin resistance protein/Dihydroxybiphenyl dioxygenase"/>
    <property type="match status" value="1"/>
</dbReference>
<feature type="domain" description="VOC" evidence="1">
    <location>
        <begin position="38"/>
        <end position="172"/>
    </location>
</feature>
<reference evidence="2 3" key="1">
    <citation type="submission" date="2018-09" db="EMBL/GenBank/DDBJ databases">
        <title>Production of Trimethoprim by Streptomyces sp. 3E-1.</title>
        <authorList>
            <person name="Kang H.J."/>
            <person name="Kim S.B."/>
        </authorList>
    </citation>
    <scope>NUCLEOTIDE SEQUENCE [LARGE SCALE GENOMIC DNA]</scope>
    <source>
        <strain evidence="2 3">3E-1</strain>
    </source>
</reference>
<evidence type="ECO:0000259" key="1">
    <source>
        <dbReference type="PROSITE" id="PS51819"/>
    </source>
</evidence>